<dbReference type="EMBL" id="CP045725">
    <property type="protein sequence ID" value="QGF22425.1"/>
    <property type="molecule type" value="Genomic_DNA"/>
</dbReference>
<proteinExistence type="predicted"/>
<dbReference type="AlphaFoldDB" id="A0A5Q2FCJ6"/>
<keyword evidence="2" id="KW-1185">Reference proteome</keyword>
<organism evidence="1 2">
    <name type="scientific">Raineyella fluvialis</name>
    <dbReference type="NCBI Taxonomy" id="2662261"/>
    <lineage>
        <taxon>Bacteria</taxon>
        <taxon>Bacillati</taxon>
        <taxon>Actinomycetota</taxon>
        <taxon>Actinomycetes</taxon>
        <taxon>Propionibacteriales</taxon>
        <taxon>Propionibacteriaceae</taxon>
        <taxon>Raineyella</taxon>
    </lineage>
</organism>
<dbReference type="RefSeq" id="WP_153570935.1">
    <property type="nucleotide sequence ID" value="NZ_CP045725.1"/>
</dbReference>
<evidence type="ECO:0000313" key="2">
    <source>
        <dbReference type="Proteomes" id="UP000386847"/>
    </source>
</evidence>
<evidence type="ECO:0008006" key="3">
    <source>
        <dbReference type="Google" id="ProtNLM"/>
    </source>
</evidence>
<protein>
    <recommendedName>
        <fullName evidence="3">LysR substrate binding domain-containing protein</fullName>
    </recommendedName>
</protein>
<reference evidence="1 2" key="1">
    <citation type="submission" date="2019-10" db="EMBL/GenBank/DDBJ databases">
        <title>Genomic analysis of Raineyella sp. CBA3103.</title>
        <authorList>
            <person name="Roh S.W."/>
        </authorList>
    </citation>
    <scope>NUCLEOTIDE SEQUENCE [LARGE SCALE GENOMIC DNA]</scope>
    <source>
        <strain evidence="1 2">CBA3103</strain>
    </source>
</reference>
<name>A0A5Q2FCJ6_9ACTN</name>
<evidence type="ECO:0000313" key="1">
    <source>
        <dbReference type="EMBL" id="QGF22425.1"/>
    </source>
</evidence>
<accession>A0A5Q2FCJ6</accession>
<dbReference type="KEGG" id="rain:Rai3103_00575"/>
<gene>
    <name evidence="1" type="ORF">Rai3103_00575</name>
</gene>
<dbReference type="Proteomes" id="UP000386847">
    <property type="component" value="Chromosome"/>
</dbReference>
<sequence>MEPVAMEVMIANLRAHGVVDIGQLPDFDHVKLAAHIRYRGGLALTLHPRTGGSARIFDDPAFQLRPVTDPGFRFPLGVAWRTADAKREGPTRRVVDLIDSAWTPPQLD</sequence>